<sequence>MPAISLSKSNSLNQQGNPPGEDQKYIFSGGRAFSNSPNKIWSPA</sequence>
<dbReference type="Proteomes" id="UP000465778">
    <property type="component" value="Unassembled WGS sequence"/>
</dbReference>
<organism evidence="2 3">
    <name type="scientific">Cytobacillus firmus</name>
    <name type="common">Bacillus firmus</name>
    <dbReference type="NCBI Taxonomy" id="1399"/>
    <lineage>
        <taxon>Bacteria</taxon>
        <taxon>Bacillati</taxon>
        <taxon>Bacillota</taxon>
        <taxon>Bacilli</taxon>
        <taxon>Bacillales</taxon>
        <taxon>Bacillaceae</taxon>
        <taxon>Cytobacillus</taxon>
    </lineage>
</organism>
<dbReference type="EMBL" id="VDEM01000047">
    <property type="protein sequence ID" value="KAF0822744.1"/>
    <property type="molecule type" value="Genomic_DNA"/>
</dbReference>
<evidence type="ECO:0000313" key="2">
    <source>
        <dbReference type="EMBL" id="KAF0822744.1"/>
    </source>
</evidence>
<reference evidence="2 3" key="1">
    <citation type="journal article" date="2020" name="G3 (Bethesda)">
        <title>Whole Genome Sequencing and Comparative Genomics of Two Nematicidal Bacillus Strains Reveals a Wide Range of Possible Virulence Factors.</title>
        <authorList>
            <person name="Susic N."/>
            <person name="Janezic S."/>
            <person name="Rupnik M."/>
            <person name="Geric Stare B."/>
        </authorList>
    </citation>
    <scope>NUCLEOTIDE SEQUENCE [LARGE SCALE GENOMIC DNA]</scope>
    <source>
        <strain evidence="2 3">I-1582</strain>
    </source>
</reference>
<evidence type="ECO:0000313" key="3">
    <source>
        <dbReference type="Proteomes" id="UP000465778"/>
    </source>
</evidence>
<name>A0A800N9N6_CYTFI</name>
<protein>
    <submittedName>
        <fullName evidence="2">Uncharacterized protein</fullName>
    </submittedName>
</protein>
<comment type="caution">
    <text evidence="2">The sequence shown here is derived from an EMBL/GenBank/DDBJ whole genome shotgun (WGS) entry which is preliminary data.</text>
</comment>
<evidence type="ECO:0000256" key="1">
    <source>
        <dbReference type="SAM" id="MobiDB-lite"/>
    </source>
</evidence>
<gene>
    <name evidence="2" type="ORF">KIS1582_3437</name>
</gene>
<dbReference type="AlphaFoldDB" id="A0A800N9N6"/>
<proteinExistence type="predicted"/>
<accession>A0A800N9N6</accession>
<feature type="region of interest" description="Disordered" evidence="1">
    <location>
        <begin position="1"/>
        <end position="31"/>
    </location>
</feature>
<feature type="compositionally biased region" description="Polar residues" evidence="1">
    <location>
        <begin position="1"/>
        <end position="17"/>
    </location>
</feature>